<dbReference type="EMBL" id="MU150249">
    <property type="protein sequence ID" value="KAF9465201.1"/>
    <property type="molecule type" value="Genomic_DNA"/>
</dbReference>
<proteinExistence type="predicted"/>
<organism evidence="2 3">
    <name type="scientific">Collybia nuda</name>
    <dbReference type="NCBI Taxonomy" id="64659"/>
    <lineage>
        <taxon>Eukaryota</taxon>
        <taxon>Fungi</taxon>
        <taxon>Dikarya</taxon>
        <taxon>Basidiomycota</taxon>
        <taxon>Agaricomycotina</taxon>
        <taxon>Agaricomycetes</taxon>
        <taxon>Agaricomycetidae</taxon>
        <taxon>Agaricales</taxon>
        <taxon>Tricholomatineae</taxon>
        <taxon>Clitocybaceae</taxon>
        <taxon>Collybia</taxon>
    </lineage>
</organism>
<feature type="region of interest" description="Disordered" evidence="1">
    <location>
        <begin position="1"/>
        <end position="21"/>
    </location>
</feature>
<sequence>MVATTNAAIMKAEKAERRNRDVEAQLEQQSKELRTLLNQLRQSEALRQQTLELLETKTSELRGAQAFMSKEDSLSGADVIGMVKSLNAEILQVAAFMADSLEDLGKIQTEDVEITPTKSAAGLGKYIIRALRFRQNRAEFDPMPVQIALQVCLIQACKRVVDGWVPGVPGHDLIFDRVYARVRDTEGQSISGRWRAMTRSQIRNMAGEDAHTSIMKIVTDEVFEVFRIAGYSTRDLKKNSYFDKFRERLDAIGRLTYRIQEAIGEGLTSEDFHMSVVGVGEGFDPEEMDDTFLQSGSAARGERVAGTTDFGLSIQASKKGSPPTILKKPKVVLASAL</sequence>
<comment type="caution">
    <text evidence="2">The sequence shown here is derived from an EMBL/GenBank/DDBJ whole genome shotgun (WGS) entry which is preliminary data.</text>
</comment>
<evidence type="ECO:0000313" key="2">
    <source>
        <dbReference type="EMBL" id="KAF9465201.1"/>
    </source>
</evidence>
<gene>
    <name evidence="2" type="ORF">BDZ94DRAFT_1189779</name>
</gene>
<dbReference type="OrthoDB" id="3147752at2759"/>
<protein>
    <submittedName>
        <fullName evidence="2">Uncharacterized protein</fullName>
    </submittedName>
</protein>
<feature type="compositionally biased region" description="Basic and acidic residues" evidence="1">
    <location>
        <begin position="11"/>
        <end position="21"/>
    </location>
</feature>
<dbReference type="AlphaFoldDB" id="A0A9P6CGF8"/>
<evidence type="ECO:0000256" key="1">
    <source>
        <dbReference type="SAM" id="MobiDB-lite"/>
    </source>
</evidence>
<reference evidence="2" key="1">
    <citation type="submission" date="2020-11" db="EMBL/GenBank/DDBJ databases">
        <authorList>
            <consortium name="DOE Joint Genome Institute"/>
            <person name="Ahrendt S."/>
            <person name="Riley R."/>
            <person name="Andreopoulos W."/>
            <person name="Labutti K."/>
            <person name="Pangilinan J."/>
            <person name="Ruiz-Duenas F.J."/>
            <person name="Barrasa J.M."/>
            <person name="Sanchez-Garcia M."/>
            <person name="Camarero S."/>
            <person name="Miyauchi S."/>
            <person name="Serrano A."/>
            <person name="Linde D."/>
            <person name="Babiker R."/>
            <person name="Drula E."/>
            <person name="Ayuso-Fernandez I."/>
            <person name="Pacheco R."/>
            <person name="Padilla G."/>
            <person name="Ferreira P."/>
            <person name="Barriuso J."/>
            <person name="Kellner H."/>
            <person name="Castanera R."/>
            <person name="Alfaro M."/>
            <person name="Ramirez L."/>
            <person name="Pisabarro A.G."/>
            <person name="Kuo A."/>
            <person name="Tritt A."/>
            <person name="Lipzen A."/>
            <person name="He G."/>
            <person name="Yan M."/>
            <person name="Ng V."/>
            <person name="Cullen D."/>
            <person name="Martin F."/>
            <person name="Rosso M.-N."/>
            <person name="Henrissat B."/>
            <person name="Hibbett D."/>
            <person name="Martinez A.T."/>
            <person name="Grigoriev I.V."/>
        </authorList>
    </citation>
    <scope>NUCLEOTIDE SEQUENCE</scope>
    <source>
        <strain evidence="2">CBS 247.69</strain>
    </source>
</reference>
<dbReference type="Proteomes" id="UP000807353">
    <property type="component" value="Unassembled WGS sequence"/>
</dbReference>
<evidence type="ECO:0000313" key="3">
    <source>
        <dbReference type="Proteomes" id="UP000807353"/>
    </source>
</evidence>
<accession>A0A9P6CGF8</accession>
<name>A0A9P6CGF8_9AGAR</name>
<keyword evidence="3" id="KW-1185">Reference proteome</keyword>